<comment type="caution">
    <text evidence="7">The sequence shown here is derived from an EMBL/GenBank/DDBJ whole genome shotgun (WGS) entry which is preliminary data.</text>
</comment>
<dbReference type="SMART" id="SM00360">
    <property type="entry name" value="RRM"/>
    <property type="match status" value="1"/>
</dbReference>
<keyword evidence="4" id="KW-0694">RNA-binding</keyword>
<dbReference type="PANTHER" id="PTHR24009">
    <property type="entry name" value="RNA-BINDING (RRM/RBD/RNP MOTIFS)"/>
    <property type="match status" value="1"/>
</dbReference>
<dbReference type="GO" id="GO:0008270">
    <property type="term" value="F:zinc ion binding"/>
    <property type="evidence" value="ECO:0007669"/>
    <property type="project" value="UniProtKB-KW"/>
</dbReference>
<dbReference type="GO" id="GO:0003677">
    <property type="term" value="F:DNA binding"/>
    <property type="evidence" value="ECO:0007669"/>
    <property type="project" value="UniProtKB-KW"/>
</dbReference>
<dbReference type="Gene3D" id="3.30.70.330">
    <property type="match status" value="1"/>
</dbReference>
<proteinExistence type="predicted"/>
<evidence type="ECO:0000256" key="4">
    <source>
        <dbReference type="ARBA" id="ARBA00022884"/>
    </source>
</evidence>
<dbReference type="InterPro" id="IPR012677">
    <property type="entry name" value="Nucleotide-bd_a/b_plait_sf"/>
</dbReference>
<evidence type="ECO:0000256" key="5">
    <source>
        <dbReference type="ARBA" id="ARBA00023125"/>
    </source>
</evidence>
<name>A0AAN7KDT5_9MYRT</name>
<dbReference type="InterPro" id="IPR035979">
    <property type="entry name" value="RBD_domain_sf"/>
</dbReference>
<dbReference type="PANTHER" id="PTHR24009:SF41">
    <property type="entry name" value="ZINC FINGER CCCH DOMAIN-CONTAINING PROTEIN 55"/>
    <property type="match status" value="1"/>
</dbReference>
<evidence type="ECO:0000259" key="6">
    <source>
        <dbReference type="SMART" id="SM00360"/>
    </source>
</evidence>
<evidence type="ECO:0000256" key="2">
    <source>
        <dbReference type="ARBA" id="ARBA00022771"/>
    </source>
</evidence>
<accession>A0AAN7KDT5</accession>
<dbReference type="GO" id="GO:0003723">
    <property type="term" value="F:RNA binding"/>
    <property type="evidence" value="ECO:0007669"/>
    <property type="project" value="UniProtKB-KW"/>
</dbReference>
<protein>
    <recommendedName>
        <fullName evidence="6">RRM domain-containing protein</fullName>
    </recommendedName>
</protein>
<gene>
    <name evidence="7" type="ORF">SAY87_013655</name>
</gene>
<sequence>MIAEDEIYKHGHYQQERSGSMGLGMSGKIKSASRQIYLTFPVDSTFKDEDISEYFSCYGPVQDVRVPNQQKPMYGFVTFVYPDTVKLILSKGPKYINNTHEVLKRRLQEQAELLQALGLHERKLMNLQLSDLKNDCIYNQQPLHSLSLGSSSPIPIIANHNLGHHRIFPSSEAINQPTNQPQKQLQREINALLWCNSSNTNEQKDEPIEAWSGSKV</sequence>
<keyword evidence="1" id="KW-0479">Metal-binding</keyword>
<dbReference type="Proteomes" id="UP001345219">
    <property type="component" value="Chromosome 11"/>
</dbReference>
<dbReference type="InterPro" id="IPR000504">
    <property type="entry name" value="RRM_dom"/>
</dbReference>
<evidence type="ECO:0000313" key="7">
    <source>
        <dbReference type="EMBL" id="KAK4764217.1"/>
    </source>
</evidence>
<organism evidence="7 8">
    <name type="scientific">Trapa incisa</name>
    <dbReference type="NCBI Taxonomy" id="236973"/>
    <lineage>
        <taxon>Eukaryota</taxon>
        <taxon>Viridiplantae</taxon>
        <taxon>Streptophyta</taxon>
        <taxon>Embryophyta</taxon>
        <taxon>Tracheophyta</taxon>
        <taxon>Spermatophyta</taxon>
        <taxon>Magnoliopsida</taxon>
        <taxon>eudicotyledons</taxon>
        <taxon>Gunneridae</taxon>
        <taxon>Pentapetalae</taxon>
        <taxon>rosids</taxon>
        <taxon>malvids</taxon>
        <taxon>Myrtales</taxon>
        <taxon>Lythraceae</taxon>
        <taxon>Trapa</taxon>
    </lineage>
</organism>
<evidence type="ECO:0000256" key="3">
    <source>
        <dbReference type="ARBA" id="ARBA00022833"/>
    </source>
</evidence>
<dbReference type="SUPFAM" id="SSF54928">
    <property type="entry name" value="RNA-binding domain, RBD"/>
    <property type="match status" value="1"/>
</dbReference>
<keyword evidence="8" id="KW-1185">Reference proteome</keyword>
<evidence type="ECO:0000313" key="8">
    <source>
        <dbReference type="Proteomes" id="UP001345219"/>
    </source>
</evidence>
<keyword evidence="2" id="KW-0863">Zinc-finger</keyword>
<keyword evidence="3" id="KW-0862">Zinc</keyword>
<dbReference type="Pfam" id="PF00076">
    <property type="entry name" value="RRM_1"/>
    <property type="match status" value="1"/>
</dbReference>
<dbReference type="EMBL" id="JAXIOK010000008">
    <property type="protein sequence ID" value="KAK4764217.1"/>
    <property type="molecule type" value="Genomic_DNA"/>
</dbReference>
<evidence type="ECO:0000256" key="1">
    <source>
        <dbReference type="ARBA" id="ARBA00022723"/>
    </source>
</evidence>
<dbReference type="AlphaFoldDB" id="A0AAN7KDT5"/>
<reference evidence="7 8" key="1">
    <citation type="journal article" date="2023" name="Hortic Res">
        <title>Pangenome of water caltrop reveals structural variations and asymmetric subgenome divergence after allopolyploidization.</title>
        <authorList>
            <person name="Zhang X."/>
            <person name="Chen Y."/>
            <person name="Wang L."/>
            <person name="Yuan Y."/>
            <person name="Fang M."/>
            <person name="Shi L."/>
            <person name="Lu R."/>
            <person name="Comes H.P."/>
            <person name="Ma Y."/>
            <person name="Chen Y."/>
            <person name="Huang G."/>
            <person name="Zhou Y."/>
            <person name="Zheng Z."/>
            <person name="Qiu Y."/>
        </authorList>
    </citation>
    <scope>NUCLEOTIDE SEQUENCE [LARGE SCALE GENOMIC DNA]</scope>
    <source>
        <tissue evidence="7">Roots</tissue>
    </source>
</reference>
<keyword evidence="5" id="KW-0238">DNA-binding</keyword>
<feature type="domain" description="RRM" evidence="6">
    <location>
        <begin position="35"/>
        <end position="104"/>
    </location>
</feature>